<dbReference type="Gramene" id="Psat01G0587900-T1">
    <property type="protein sequence ID" value="KAI5448641.1"/>
    <property type="gene ID" value="KIW84_015879"/>
</dbReference>
<protein>
    <submittedName>
        <fullName evidence="1">Uncharacterized protein</fullName>
    </submittedName>
</protein>
<reference evidence="1 2" key="1">
    <citation type="journal article" date="2022" name="Nat. Genet.">
        <title>Improved pea reference genome and pan-genome highlight genomic features and evolutionary characteristics.</title>
        <authorList>
            <person name="Yang T."/>
            <person name="Liu R."/>
            <person name="Luo Y."/>
            <person name="Hu S."/>
            <person name="Wang D."/>
            <person name="Wang C."/>
            <person name="Pandey M.K."/>
            <person name="Ge S."/>
            <person name="Xu Q."/>
            <person name="Li N."/>
            <person name="Li G."/>
            <person name="Huang Y."/>
            <person name="Saxena R.K."/>
            <person name="Ji Y."/>
            <person name="Li M."/>
            <person name="Yan X."/>
            <person name="He Y."/>
            <person name="Liu Y."/>
            <person name="Wang X."/>
            <person name="Xiang C."/>
            <person name="Varshney R.K."/>
            <person name="Ding H."/>
            <person name="Gao S."/>
            <person name="Zong X."/>
        </authorList>
    </citation>
    <scope>NUCLEOTIDE SEQUENCE [LARGE SCALE GENOMIC DNA]</scope>
    <source>
        <strain evidence="1 2">cv. Zhongwan 6</strain>
    </source>
</reference>
<dbReference type="PANTHER" id="PTHR36066:SF8">
    <property type="entry name" value="TRANSCRIPTION FACTOR SAC51"/>
    <property type="match status" value="1"/>
</dbReference>
<comment type="caution">
    <text evidence="1">The sequence shown here is derived from an EMBL/GenBank/DDBJ whole genome shotgun (WGS) entry which is preliminary data.</text>
</comment>
<sequence>MQSAQAYDVNQDRRATNFGQKHLQKYSLPNESDQNHVINVESEMHKNIEEIYALLYSDDDGDYNEVTSTGNQKHKLIDGMYKRLPRPVDSASSVNLHEPRECVSDAKSKYSGGQMYFTRKTEEDNSAVGDIQLRKAKIRESLKILENLTPGAKGKHPLLVIDETIDYLKSLMSQTRMLGVKYHYTISNKYE</sequence>
<dbReference type="Pfam" id="PF23173">
    <property type="entry name" value="bHLH_SAC51"/>
    <property type="match status" value="1"/>
</dbReference>
<dbReference type="AlphaFoldDB" id="A0A9D5BRX7"/>
<dbReference type="Proteomes" id="UP001058974">
    <property type="component" value="Chromosome 1"/>
</dbReference>
<name>A0A9D5BRX7_PEA</name>
<keyword evidence="2" id="KW-1185">Reference proteome</keyword>
<dbReference type="PANTHER" id="PTHR36066">
    <property type="entry name" value="TRANSCRIPTION FACTOR BHLH145"/>
    <property type="match status" value="1"/>
</dbReference>
<accession>A0A9D5BRX7</accession>
<gene>
    <name evidence="1" type="ORF">KIW84_015879</name>
</gene>
<organism evidence="1 2">
    <name type="scientific">Pisum sativum</name>
    <name type="common">Garden pea</name>
    <name type="synonym">Lathyrus oleraceus</name>
    <dbReference type="NCBI Taxonomy" id="3888"/>
    <lineage>
        <taxon>Eukaryota</taxon>
        <taxon>Viridiplantae</taxon>
        <taxon>Streptophyta</taxon>
        <taxon>Embryophyta</taxon>
        <taxon>Tracheophyta</taxon>
        <taxon>Spermatophyta</taxon>
        <taxon>Magnoliopsida</taxon>
        <taxon>eudicotyledons</taxon>
        <taxon>Gunneridae</taxon>
        <taxon>Pentapetalae</taxon>
        <taxon>rosids</taxon>
        <taxon>fabids</taxon>
        <taxon>Fabales</taxon>
        <taxon>Fabaceae</taxon>
        <taxon>Papilionoideae</taxon>
        <taxon>50 kb inversion clade</taxon>
        <taxon>NPAAA clade</taxon>
        <taxon>Hologalegina</taxon>
        <taxon>IRL clade</taxon>
        <taxon>Fabeae</taxon>
        <taxon>Lathyrus</taxon>
    </lineage>
</organism>
<dbReference type="EMBL" id="JAMSHJ010000001">
    <property type="protein sequence ID" value="KAI5448641.1"/>
    <property type="molecule type" value="Genomic_DNA"/>
</dbReference>
<proteinExistence type="predicted"/>
<dbReference type="InterPro" id="IPR037546">
    <property type="entry name" value="SAC51-like"/>
</dbReference>
<evidence type="ECO:0000313" key="2">
    <source>
        <dbReference type="Proteomes" id="UP001058974"/>
    </source>
</evidence>
<evidence type="ECO:0000313" key="1">
    <source>
        <dbReference type="EMBL" id="KAI5448641.1"/>
    </source>
</evidence>